<reference evidence="1 2" key="1">
    <citation type="submission" date="2015-02" db="EMBL/GenBank/DDBJ databases">
        <title>Single cell genomics of a rare environmental alphaproteobacterium provides unique insights into Rickettsiaceae evolution.</title>
        <authorList>
            <person name="Martijn J."/>
            <person name="Schulz F."/>
            <person name="Zaremba-Niedzwiedzka K."/>
            <person name="Viklund J."/>
            <person name="Stepanauskas R."/>
            <person name="Andersson S.G.E."/>
            <person name="Horn M."/>
            <person name="Guy L."/>
            <person name="Ettema T.J.G."/>
        </authorList>
    </citation>
    <scope>NUCLEOTIDE SEQUENCE [LARGE SCALE GENOMIC DNA]</scope>
    <source>
        <strain evidence="1 2">SCGC AAA041-L04</strain>
    </source>
</reference>
<protein>
    <submittedName>
        <fullName evidence="1">Cell division protein ZapA</fullName>
    </submittedName>
</protein>
<dbReference type="Gene3D" id="3.30.160.880">
    <property type="entry name" value="Cell division protein ZapA protomer, N-terminal domain"/>
    <property type="match status" value="1"/>
</dbReference>
<dbReference type="Pfam" id="PF05164">
    <property type="entry name" value="ZapA"/>
    <property type="match status" value="1"/>
</dbReference>
<comment type="caution">
    <text evidence="1">The sequence shown here is derived from an EMBL/GenBank/DDBJ whole genome shotgun (WGS) entry which is preliminary data.</text>
</comment>
<dbReference type="SUPFAM" id="SSF102829">
    <property type="entry name" value="Cell division protein ZapA-like"/>
    <property type="match status" value="1"/>
</dbReference>
<dbReference type="EMBL" id="JYHA01000090">
    <property type="protein sequence ID" value="KKB96328.1"/>
    <property type="molecule type" value="Genomic_DNA"/>
</dbReference>
<dbReference type="InterPro" id="IPR036192">
    <property type="entry name" value="Cell_div_ZapA-like_sf"/>
</dbReference>
<dbReference type="InterPro" id="IPR007838">
    <property type="entry name" value="Cell_div_ZapA-like"/>
</dbReference>
<dbReference type="InterPro" id="IPR042233">
    <property type="entry name" value="Cell_div_ZapA_N"/>
</dbReference>
<accession>A0A0F5MND5</accession>
<keyword evidence="1" id="KW-0132">Cell division</keyword>
<organism evidence="1 2">
    <name type="scientific">Candidatus Arcanibacter lacustris</name>
    <dbReference type="NCBI Taxonomy" id="1607817"/>
    <lineage>
        <taxon>Bacteria</taxon>
        <taxon>Pseudomonadati</taxon>
        <taxon>Pseudomonadota</taxon>
        <taxon>Alphaproteobacteria</taxon>
        <taxon>Rickettsiales</taxon>
        <taxon>Candidatus Arcanibacter</taxon>
    </lineage>
</organism>
<evidence type="ECO:0000313" key="1">
    <source>
        <dbReference type="EMBL" id="KKB96328.1"/>
    </source>
</evidence>
<keyword evidence="1" id="KW-0131">Cell cycle</keyword>
<evidence type="ECO:0000313" key="2">
    <source>
        <dbReference type="Proteomes" id="UP000033358"/>
    </source>
</evidence>
<dbReference type="Proteomes" id="UP000033358">
    <property type="component" value="Unassembled WGS sequence"/>
</dbReference>
<sequence length="113" mass="12670">MAIVNVSIRNCSYQIACNDGEEENLKNLASSLSDRVDRLSMSYAKANDSLLLVIAALTIENDLEELKKKRHQLPLYDKKEQEKKTVAADNSVSEALDAISEYVENLARKINNL</sequence>
<proteinExistence type="predicted"/>
<name>A0A0F5MND5_9RICK</name>
<dbReference type="AlphaFoldDB" id="A0A0F5MND5"/>
<dbReference type="GO" id="GO:0051301">
    <property type="term" value="P:cell division"/>
    <property type="evidence" value="ECO:0007669"/>
    <property type="project" value="UniProtKB-KW"/>
</dbReference>
<keyword evidence="2" id="KW-1185">Reference proteome</keyword>
<gene>
    <name evidence="1" type="ORF">SZ25_00594</name>
</gene>